<sequence length="74" mass="8072">MPWPPATCTPSIKDGPIDGSPSGARQFHRALLDHGVESALVVYPAEGHGIRAFPAVIDQCTRVLDWFGRFMPAR</sequence>
<dbReference type="SUPFAM" id="SSF53474">
    <property type="entry name" value="alpha/beta-Hydrolases"/>
    <property type="match status" value="1"/>
</dbReference>
<protein>
    <recommendedName>
        <fullName evidence="4">Prolyl oligopeptidase family protein</fullName>
    </recommendedName>
</protein>
<dbReference type="Gene3D" id="3.40.50.1820">
    <property type="entry name" value="alpha/beta hydrolase"/>
    <property type="match status" value="1"/>
</dbReference>
<evidence type="ECO:0000313" key="2">
    <source>
        <dbReference type="EMBL" id="SEQ94085.1"/>
    </source>
</evidence>
<dbReference type="OrthoDB" id="9796689at2"/>
<keyword evidence="3" id="KW-1185">Reference proteome</keyword>
<proteinExistence type="predicted"/>
<evidence type="ECO:0000313" key="3">
    <source>
        <dbReference type="Proteomes" id="UP000199503"/>
    </source>
</evidence>
<organism evidence="2 3">
    <name type="scientific">Lentzea albida</name>
    <dbReference type="NCBI Taxonomy" id="65499"/>
    <lineage>
        <taxon>Bacteria</taxon>
        <taxon>Bacillati</taxon>
        <taxon>Actinomycetota</taxon>
        <taxon>Actinomycetes</taxon>
        <taxon>Pseudonocardiales</taxon>
        <taxon>Pseudonocardiaceae</taxon>
        <taxon>Lentzea</taxon>
    </lineage>
</organism>
<evidence type="ECO:0000256" key="1">
    <source>
        <dbReference type="SAM" id="MobiDB-lite"/>
    </source>
</evidence>
<accession>A0A1H9K5F3</accession>
<dbReference type="AlphaFoldDB" id="A0A1H9K5F3"/>
<name>A0A1H9K5F3_9PSEU</name>
<gene>
    <name evidence="2" type="ORF">SAMN04488000_105175</name>
</gene>
<dbReference type="Proteomes" id="UP000199503">
    <property type="component" value="Unassembled WGS sequence"/>
</dbReference>
<dbReference type="RefSeq" id="WP_089916201.1">
    <property type="nucleotide sequence ID" value="NZ_FOFV01000005.1"/>
</dbReference>
<dbReference type="InterPro" id="IPR029058">
    <property type="entry name" value="AB_hydrolase_fold"/>
</dbReference>
<feature type="region of interest" description="Disordered" evidence="1">
    <location>
        <begin position="1"/>
        <end position="24"/>
    </location>
</feature>
<reference evidence="3" key="1">
    <citation type="submission" date="2016-10" db="EMBL/GenBank/DDBJ databases">
        <authorList>
            <person name="Varghese N."/>
            <person name="Submissions S."/>
        </authorList>
    </citation>
    <scope>NUCLEOTIDE SEQUENCE [LARGE SCALE GENOMIC DNA]</scope>
    <source>
        <strain evidence="3">DSM 44437</strain>
    </source>
</reference>
<evidence type="ECO:0008006" key="4">
    <source>
        <dbReference type="Google" id="ProtNLM"/>
    </source>
</evidence>
<dbReference type="EMBL" id="FOFV01000005">
    <property type="protein sequence ID" value="SEQ94085.1"/>
    <property type="molecule type" value="Genomic_DNA"/>
</dbReference>
<dbReference type="STRING" id="65499.SAMN04488000_105175"/>